<evidence type="ECO:0000313" key="5">
    <source>
        <dbReference type="EMBL" id="RPA59068.1"/>
    </source>
</evidence>
<evidence type="ECO:0000313" key="6">
    <source>
        <dbReference type="Proteomes" id="UP000267536"/>
    </source>
</evidence>
<organism evidence="5 6">
    <name type="scientific">Gordonia oryzae</name>
    <dbReference type="NCBI Taxonomy" id="2487349"/>
    <lineage>
        <taxon>Bacteria</taxon>
        <taxon>Bacillati</taxon>
        <taxon>Actinomycetota</taxon>
        <taxon>Actinomycetes</taxon>
        <taxon>Mycobacteriales</taxon>
        <taxon>Gordoniaceae</taxon>
        <taxon>Gordonia</taxon>
    </lineage>
</organism>
<dbReference type="EMBL" id="RKMH01000010">
    <property type="protein sequence ID" value="RPA59068.1"/>
    <property type="molecule type" value="Genomic_DNA"/>
</dbReference>
<dbReference type="Proteomes" id="UP000267536">
    <property type="component" value="Unassembled WGS sequence"/>
</dbReference>
<sequence>MDASTVENEIWDLIEQDPNLDEEVALMVVAALRSDDELTAQFGDDAPQVTRPATVAAAQATPVTAYIRSVTVRGFRGIGPESTLELNPFPGITVVSGRNGSGKSSFAEAVEFALTGTSYRWKERSKHWQDSWRNIHQDVDAAVSVRFALVRDDGKHATDLIVAASWNDGAGLYDAKLWAQIHGESATDVAGLGWDQPLDIYRPILSYEEVGGVFEEGQAAFYDRINRLLALTQMNDAEARLATALKELKKPAAEAEQARKAMRAHLESADDPRAAQVLAYTKRRPFKVDDAEAAAVGTGSSAAQTVSRLRRIAAVELPTIAGVGALTAQLRETLAAEADSAGSLFDALSQRSTLLQAAIDWQRDHDGETCPVCGQGTLDAQWREQAQRQIAESRQLLGEQQEFQRAKHAAQEGIRALIAKVPELPAPDGEQLPALPGYAAARATLSALPADVAAWPDHVDNAFLLIHEAANVLTNQARSRADELDDAWAPLAGQILGWVELHRKAEHANERLTRASAAQTWLRHASTTLRERRLAPIVQRTREIWARLRQESDVDLGTVALIGAGNRRRVDVTGSIGDHELGAMSVMSQGELHALALALFIPRATAEASPFRFLILDDPIQAMDPAKIDGFLGELEELAKDRQVIVFSHDDRLPTAIRNASVPAELLSVRRSTGSMVTVTTNASPAARYVDDAIALIKDDGVSDQVKKKALPGLYRLAVESAAKQVYFRKQATLGVDPETSESTWAAHVRTKTRVALAIYGDTKSSINSWMARRDHRGPSIRFCAGAVHDGTDDLTMASIKRLQMTVRDILAEATTPATAT</sequence>
<dbReference type="SUPFAM" id="SSF52540">
    <property type="entry name" value="P-loop containing nucleoside triphosphate hydrolases"/>
    <property type="match status" value="1"/>
</dbReference>
<evidence type="ECO:0000259" key="4">
    <source>
        <dbReference type="Pfam" id="PF02463"/>
    </source>
</evidence>
<comment type="subunit">
    <text evidence="2">Heterodimer of SbcC and SbcD.</text>
</comment>
<accession>A0A3N4GAW3</accession>
<feature type="domain" description="RecF/RecN/SMC N-terminal" evidence="4">
    <location>
        <begin position="66"/>
        <end position="653"/>
    </location>
</feature>
<evidence type="ECO:0000256" key="2">
    <source>
        <dbReference type="ARBA" id="ARBA00011322"/>
    </source>
</evidence>
<dbReference type="Pfam" id="PF02463">
    <property type="entry name" value="SMC_N"/>
    <property type="match status" value="1"/>
</dbReference>
<dbReference type="OrthoDB" id="5089113at2"/>
<dbReference type="Gene3D" id="3.40.50.300">
    <property type="entry name" value="P-loop containing nucleotide triphosphate hydrolases"/>
    <property type="match status" value="2"/>
</dbReference>
<protein>
    <recommendedName>
        <fullName evidence="3">Nuclease SbcCD subunit C</fullName>
    </recommendedName>
</protein>
<keyword evidence="6" id="KW-1185">Reference proteome</keyword>
<dbReference type="CDD" id="cd00267">
    <property type="entry name" value="ABC_ATPase"/>
    <property type="match status" value="1"/>
</dbReference>
<dbReference type="AlphaFoldDB" id="A0A3N4GAW3"/>
<comment type="similarity">
    <text evidence="1">Belongs to the SMC family. SbcC subfamily.</text>
</comment>
<gene>
    <name evidence="5" type="ORF">EF294_14740</name>
</gene>
<name>A0A3N4GAW3_9ACTN</name>
<evidence type="ECO:0000256" key="1">
    <source>
        <dbReference type="ARBA" id="ARBA00006930"/>
    </source>
</evidence>
<reference evidence="5 6" key="1">
    <citation type="submission" date="2018-11" db="EMBL/GenBank/DDBJ databases">
        <title>Draft genome sequence of Gordonia sp. RS15-1S isolated from rice stems.</title>
        <authorList>
            <person name="Muangham S."/>
        </authorList>
    </citation>
    <scope>NUCLEOTIDE SEQUENCE [LARGE SCALE GENOMIC DNA]</scope>
    <source>
        <strain evidence="5 6">RS15-1S</strain>
    </source>
</reference>
<dbReference type="PANTHER" id="PTHR32114:SF2">
    <property type="entry name" value="ABC TRANSPORTER ABCH.3"/>
    <property type="match status" value="1"/>
</dbReference>
<comment type="caution">
    <text evidence="5">The sequence shown here is derived from an EMBL/GenBank/DDBJ whole genome shotgun (WGS) entry which is preliminary data.</text>
</comment>
<dbReference type="PANTHER" id="PTHR32114">
    <property type="entry name" value="ABC TRANSPORTER ABCH.3"/>
    <property type="match status" value="1"/>
</dbReference>
<dbReference type="InterPro" id="IPR027417">
    <property type="entry name" value="P-loop_NTPase"/>
</dbReference>
<dbReference type="InterPro" id="IPR003395">
    <property type="entry name" value="RecF/RecN/SMC_N"/>
</dbReference>
<dbReference type="RefSeq" id="WP_123931340.1">
    <property type="nucleotide sequence ID" value="NZ_JBPSDP010000010.1"/>
</dbReference>
<proteinExistence type="inferred from homology"/>
<evidence type="ECO:0000256" key="3">
    <source>
        <dbReference type="ARBA" id="ARBA00013368"/>
    </source>
</evidence>